<evidence type="ECO:0008006" key="5">
    <source>
        <dbReference type="Google" id="ProtNLM"/>
    </source>
</evidence>
<comment type="caution">
    <text evidence="3">The sequence shown here is derived from an EMBL/GenBank/DDBJ whole genome shotgun (WGS) entry which is preliminary data.</text>
</comment>
<keyword evidence="2" id="KW-0472">Membrane</keyword>
<keyword evidence="2" id="KW-0812">Transmembrane</keyword>
<reference evidence="3 4" key="1">
    <citation type="journal article" date="2023" name="Commun. Biol.">
        <title>Genome analysis of Parmales, the sister group of diatoms, reveals the evolutionary specialization of diatoms from phago-mixotrophs to photoautotrophs.</title>
        <authorList>
            <person name="Ban H."/>
            <person name="Sato S."/>
            <person name="Yoshikawa S."/>
            <person name="Yamada K."/>
            <person name="Nakamura Y."/>
            <person name="Ichinomiya M."/>
            <person name="Sato N."/>
            <person name="Blanc-Mathieu R."/>
            <person name="Endo H."/>
            <person name="Kuwata A."/>
            <person name="Ogata H."/>
        </authorList>
    </citation>
    <scope>NUCLEOTIDE SEQUENCE [LARGE SCALE GENOMIC DNA]</scope>
</reference>
<dbReference type="SUPFAM" id="SSF56059">
    <property type="entry name" value="Glutathione synthetase ATP-binding domain-like"/>
    <property type="match status" value="1"/>
</dbReference>
<accession>A0ABQ6MJD4</accession>
<gene>
    <name evidence="3" type="ORF">TeGR_g12881</name>
</gene>
<evidence type="ECO:0000313" key="3">
    <source>
        <dbReference type="EMBL" id="GMI26947.1"/>
    </source>
</evidence>
<name>A0ABQ6MJD4_9STRA</name>
<evidence type="ECO:0000256" key="2">
    <source>
        <dbReference type="SAM" id="Phobius"/>
    </source>
</evidence>
<dbReference type="Gene3D" id="3.30.470.20">
    <property type="entry name" value="ATP-grasp fold, B domain"/>
    <property type="match status" value="1"/>
</dbReference>
<keyword evidence="4" id="KW-1185">Reference proteome</keyword>
<feature type="region of interest" description="Disordered" evidence="1">
    <location>
        <begin position="1"/>
        <end position="29"/>
    </location>
</feature>
<feature type="transmembrane region" description="Helical" evidence="2">
    <location>
        <begin position="289"/>
        <end position="308"/>
    </location>
</feature>
<dbReference type="EMBL" id="BRYB01001490">
    <property type="protein sequence ID" value="GMI26947.1"/>
    <property type="molecule type" value="Genomic_DNA"/>
</dbReference>
<sequence length="333" mass="36477">MTGRLRAGSEIRLQPNAANALGGGGEGEAKDLFVYNDEQDDAKTGDERDVEWARAARKELARDMLAAYEDESPCYPVGGECERQTCNRIQETKLLVDKEVIQNKLKEHGLAPWSMAASAEMLHPSTCEHEVGKLVPPDKYPLAVKPVKGMKNQGVHLHIQTAETVCEAIREIRGQGTGKGRVLLEQMVADTSLGLRSNGCNAYFVKSTAVHEDLLRRFVDVADILGPAFAGFDFMSDDLRDPSKGFVIDVNSKPDVKMVRDARSQGDGTYFKAGPGSHVSRVVPCWTSTGFYCMCGFAPLMIIFFFFFPTGVLSFSLNVPSLLANNGTSQFTL</sequence>
<proteinExistence type="predicted"/>
<keyword evidence="2" id="KW-1133">Transmembrane helix</keyword>
<evidence type="ECO:0000256" key="1">
    <source>
        <dbReference type="SAM" id="MobiDB-lite"/>
    </source>
</evidence>
<evidence type="ECO:0000313" key="4">
    <source>
        <dbReference type="Proteomes" id="UP001165060"/>
    </source>
</evidence>
<protein>
    <recommendedName>
        <fullName evidence="5">ATP-grasp domain-containing protein</fullName>
    </recommendedName>
</protein>
<organism evidence="3 4">
    <name type="scientific">Tetraparma gracilis</name>
    <dbReference type="NCBI Taxonomy" id="2962635"/>
    <lineage>
        <taxon>Eukaryota</taxon>
        <taxon>Sar</taxon>
        <taxon>Stramenopiles</taxon>
        <taxon>Ochrophyta</taxon>
        <taxon>Bolidophyceae</taxon>
        <taxon>Parmales</taxon>
        <taxon>Triparmaceae</taxon>
        <taxon>Tetraparma</taxon>
    </lineage>
</organism>
<dbReference type="Proteomes" id="UP001165060">
    <property type="component" value="Unassembled WGS sequence"/>
</dbReference>